<dbReference type="PANTHER" id="PTHR11474">
    <property type="entry name" value="TYROSINASE FAMILY MEMBER"/>
    <property type="match status" value="1"/>
</dbReference>
<evidence type="ECO:0000313" key="6">
    <source>
        <dbReference type="Proteomes" id="UP001211711"/>
    </source>
</evidence>
<evidence type="ECO:0000259" key="4">
    <source>
        <dbReference type="PROSITE" id="PS00498"/>
    </source>
</evidence>
<gene>
    <name evidence="5" type="ORF">PN497_12100</name>
</gene>
<keyword evidence="2" id="KW-0186">Copper</keyword>
<dbReference type="EMBL" id="JAQMTI010000146">
    <property type="protein sequence ID" value="MDB9442096.1"/>
    <property type="molecule type" value="Genomic_DNA"/>
</dbReference>
<feature type="domain" description="Tyrosinase copper-binding" evidence="3">
    <location>
        <begin position="82"/>
        <end position="99"/>
    </location>
</feature>
<dbReference type="PRINTS" id="PR00092">
    <property type="entry name" value="TYROSINASE"/>
</dbReference>
<organism evidence="5 6">
    <name type="scientific">Sphaerospermopsis kisseleviana CS-549</name>
    <dbReference type="NCBI Taxonomy" id="3021783"/>
    <lineage>
        <taxon>Bacteria</taxon>
        <taxon>Bacillati</taxon>
        <taxon>Cyanobacteriota</taxon>
        <taxon>Cyanophyceae</taxon>
        <taxon>Nostocales</taxon>
        <taxon>Aphanizomenonaceae</taxon>
        <taxon>Sphaerospermopsis</taxon>
        <taxon>Sphaerospermopsis kisseleviana</taxon>
    </lineage>
</organism>
<dbReference type="PROSITE" id="PS00497">
    <property type="entry name" value="TYROSINASE_1"/>
    <property type="match status" value="1"/>
</dbReference>
<dbReference type="InterPro" id="IPR057190">
    <property type="entry name" value="DUF7868"/>
</dbReference>
<evidence type="ECO:0000313" key="5">
    <source>
        <dbReference type="EMBL" id="MDB9442096.1"/>
    </source>
</evidence>
<keyword evidence="6" id="KW-1185">Reference proteome</keyword>
<dbReference type="PANTHER" id="PTHR11474:SF76">
    <property type="entry name" value="SHKT DOMAIN-CONTAINING PROTEIN"/>
    <property type="match status" value="1"/>
</dbReference>
<dbReference type="SUPFAM" id="SSF48056">
    <property type="entry name" value="Di-copper centre-containing domain"/>
    <property type="match status" value="1"/>
</dbReference>
<evidence type="ECO:0000256" key="2">
    <source>
        <dbReference type="ARBA" id="ARBA00023008"/>
    </source>
</evidence>
<dbReference type="Proteomes" id="UP001211711">
    <property type="component" value="Unassembled WGS sequence"/>
</dbReference>
<evidence type="ECO:0000259" key="3">
    <source>
        <dbReference type="PROSITE" id="PS00497"/>
    </source>
</evidence>
<dbReference type="PROSITE" id="PS00498">
    <property type="entry name" value="TYROSINASE_2"/>
    <property type="match status" value="1"/>
</dbReference>
<dbReference type="InterPro" id="IPR050316">
    <property type="entry name" value="Tyrosinase/Hemocyanin"/>
</dbReference>
<dbReference type="Pfam" id="PF00264">
    <property type="entry name" value="Tyrosinase"/>
    <property type="match status" value="1"/>
</dbReference>
<sequence length="553" mass="62633">MAFTRRNVWAKNGDFDDPVLYWYARGVRVLRAKPISDPTSWDFLAAIHGFDPVLWHLEGFLTLGEKLPPYWVQSLYWKQCQHGSWYFLPWHRGYLLSFEAIVREAIKQEMIEDEKKGIKVNYHWTDWALPYWNPADPKDDYRATQIPPAFTNEYMPDESENPLYIKQRYGPLATLPQKIAQGSQDAKNQYASTKLSLSLKQTLTQPSFMGTSASSTGFGGVKTTFSHEATTFGQAESSPHNNVHGLVGGREKVKMGKDNKPLKDENGEDIVERRGGLMGNPVTAGLDPLFWLHHANIDRLWEVWTNRNPKHKNPYLQEPLPNTPENEADNQIIELFNRTQKEWLDGPNERGFMVPLTSGQVWEFRPKDVVNTLALKIDYQYDLSYQYDDISDPLKGMATNPVGKLPENLGSTKTATSLQGANRTSIEIQMDKPVKYSPEYRFFLSLNNITSNKDGRIINVFVSLPKGAPGYDYPDLYAGSIAFFGVSQASAGGGLGVTEVFEITDIFAKTGFGGRDGTKNLKVTFIPLTEDYPADDIRVEQVCLSRESFKLEQ</sequence>
<protein>
    <submittedName>
        <fullName evidence="5">Tyrosinase family protein</fullName>
    </submittedName>
</protein>
<comment type="caution">
    <text evidence="5">The sequence shown here is derived from an EMBL/GenBank/DDBJ whole genome shotgun (WGS) entry which is preliminary data.</text>
</comment>
<accession>A0ABT4ZRR9</accession>
<dbReference type="RefSeq" id="WP_096572386.1">
    <property type="nucleotide sequence ID" value="NZ_JAQMTI010000146.1"/>
</dbReference>
<dbReference type="InterPro" id="IPR008922">
    <property type="entry name" value="Di-copper_centre_dom_sf"/>
</dbReference>
<feature type="domain" description="Tyrosinase copper-binding" evidence="4">
    <location>
        <begin position="287"/>
        <end position="298"/>
    </location>
</feature>
<name>A0ABT4ZRR9_9CYAN</name>
<dbReference type="InterPro" id="IPR002227">
    <property type="entry name" value="Tyrosinase_Cu-bd"/>
</dbReference>
<dbReference type="Gene3D" id="1.10.1280.10">
    <property type="entry name" value="Di-copper center containing domain from catechol oxidase"/>
    <property type="match status" value="1"/>
</dbReference>
<dbReference type="Pfam" id="PF25271">
    <property type="entry name" value="DUF7868"/>
    <property type="match status" value="1"/>
</dbReference>
<proteinExistence type="predicted"/>
<evidence type="ECO:0000256" key="1">
    <source>
        <dbReference type="ARBA" id="ARBA00022723"/>
    </source>
</evidence>
<keyword evidence="1" id="KW-0479">Metal-binding</keyword>
<reference evidence="5 6" key="1">
    <citation type="submission" date="2023-01" db="EMBL/GenBank/DDBJ databases">
        <title>Genomes from the Australian National Cyanobacteria Reference Collection.</title>
        <authorList>
            <person name="Willis A."/>
            <person name="Lee E.M.F."/>
        </authorList>
    </citation>
    <scope>NUCLEOTIDE SEQUENCE [LARGE SCALE GENOMIC DNA]</scope>
    <source>
        <strain evidence="5 6">CS-549</strain>
    </source>
</reference>